<name>A0A2I0LE18_PUNGR</name>
<dbReference type="EMBL" id="PGOL01000030">
    <property type="protein sequence ID" value="PKI78909.1"/>
    <property type="molecule type" value="Genomic_DNA"/>
</dbReference>
<protein>
    <submittedName>
        <fullName evidence="2">Uncharacterized protein</fullName>
    </submittedName>
</protein>
<evidence type="ECO:0000313" key="3">
    <source>
        <dbReference type="Proteomes" id="UP000233551"/>
    </source>
</evidence>
<proteinExistence type="predicted"/>
<gene>
    <name evidence="2" type="ORF">CRG98_000682</name>
</gene>
<evidence type="ECO:0000256" key="1">
    <source>
        <dbReference type="SAM" id="MobiDB-lite"/>
    </source>
</evidence>
<sequence length="181" mass="19798">MSQPRGYDRFDLPNRQDPAPKPNNNAQKTPQAARVAKEMKQIPSKPSRALDPTRTSDIIPVDKKPSVEDSTHQESNSLVLMEASTVGEMQDSGAVALMQLRDGGGDALPLSKADCRIVQPGCNSRGGVLSSRATTGFSRDWIALSAIRSGVFSFRSRLHVLPRVKSDHHPLRLYLQGNQGR</sequence>
<feature type="compositionally biased region" description="Basic and acidic residues" evidence="1">
    <location>
        <begin position="60"/>
        <end position="72"/>
    </location>
</feature>
<organism evidence="2 3">
    <name type="scientific">Punica granatum</name>
    <name type="common">Pomegranate</name>
    <dbReference type="NCBI Taxonomy" id="22663"/>
    <lineage>
        <taxon>Eukaryota</taxon>
        <taxon>Viridiplantae</taxon>
        <taxon>Streptophyta</taxon>
        <taxon>Embryophyta</taxon>
        <taxon>Tracheophyta</taxon>
        <taxon>Spermatophyta</taxon>
        <taxon>Magnoliopsida</taxon>
        <taxon>eudicotyledons</taxon>
        <taxon>Gunneridae</taxon>
        <taxon>Pentapetalae</taxon>
        <taxon>rosids</taxon>
        <taxon>malvids</taxon>
        <taxon>Myrtales</taxon>
        <taxon>Lythraceae</taxon>
        <taxon>Punica</taxon>
    </lineage>
</organism>
<dbReference type="AlphaFoldDB" id="A0A2I0LE18"/>
<feature type="compositionally biased region" description="Basic and acidic residues" evidence="1">
    <location>
        <begin position="1"/>
        <end position="14"/>
    </location>
</feature>
<comment type="caution">
    <text evidence="2">The sequence shown here is derived from an EMBL/GenBank/DDBJ whole genome shotgun (WGS) entry which is preliminary data.</text>
</comment>
<evidence type="ECO:0000313" key="2">
    <source>
        <dbReference type="EMBL" id="PKI78909.1"/>
    </source>
</evidence>
<accession>A0A2I0LE18</accession>
<feature type="region of interest" description="Disordered" evidence="1">
    <location>
        <begin position="1"/>
        <end position="75"/>
    </location>
</feature>
<dbReference type="Proteomes" id="UP000233551">
    <property type="component" value="Unassembled WGS sequence"/>
</dbReference>
<keyword evidence="3" id="KW-1185">Reference proteome</keyword>
<reference evidence="2 3" key="1">
    <citation type="submission" date="2017-11" db="EMBL/GenBank/DDBJ databases">
        <title>De-novo sequencing of pomegranate (Punica granatum L.) genome.</title>
        <authorList>
            <person name="Akparov Z."/>
            <person name="Amiraslanov A."/>
            <person name="Hajiyeva S."/>
            <person name="Abbasov M."/>
            <person name="Kaur K."/>
            <person name="Hamwieh A."/>
            <person name="Solovyev V."/>
            <person name="Salamov A."/>
            <person name="Braich B."/>
            <person name="Kosarev P."/>
            <person name="Mahmoud A."/>
            <person name="Hajiyev E."/>
            <person name="Babayeva S."/>
            <person name="Izzatullayeva V."/>
            <person name="Mammadov A."/>
            <person name="Mammadov A."/>
            <person name="Sharifova S."/>
            <person name="Ojaghi J."/>
            <person name="Eynullazada K."/>
            <person name="Bayramov B."/>
            <person name="Abdulazimova A."/>
            <person name="Shahmuradov I."/>
        </authorList>
    </citation>
    <scope>NUCLEOTIDE SEQUENCE [LARGE SCALE GENOMIC DNA]</scope>
    <source>
        <strain evidence="3">cv. AG2017</strain>
        <tissue evidence="2">Leaf</tissue>
    </source>
</reference>